<dbReference type="GO" id="GO:0031201">
    <property type="term" value="C:SNARE complex"/>
    <property type="evidence" value="ECO:0007669"/>
    <property type="project" value="TreeGrafter"/>
</dbReference>
<dbReference type="GO" id="GO:0000149">
    <property type="term" value="F:SNARE binding"/>
    <property type="evidence" value="ECO:0007669"/>
    <property type="project" value="TreeGrafter"/>
</dbReference>
<dbReference type="GO" id="GO:0005484">
    <property type="term" value="F:SNAP receptor activity"/>
    <property type="evidence" value="ECO:0007669"/>
    <property type="project" value="InterPro"/>
</dbReference>
<reference evidence="12" key="3">
    <citation type="submission" date="2018-07" db="EMBL/GenBank/DDBJ databases">
        <authorList>
            <person name="Mckenzie S.K."/>
            <person name="Kronauer D.J.C."/>
        </authorList>
    </citation>
    <scope>NUCLEOTIDE SEQUENCE</scope>
    <source>
        <strain evidence="12">Clonal line C1</strain>
    </source>
</reference>
<dbReference type="PANTHER" id="PTHR19957">
    <property type="entry name" value="SYNTAXIN"/>
    <property type="match status" value="1"/>
</dbReference>
<evidence type="ECO:0000256" key="5">
    <source>
        <dbReference type="ARBA" id="ARBA00022989"/>
    </source>
</evidence>
<gene>
    <name evidence="12" type="ORF">DMN91_001233</name>
    <name evidence="11" type="ORF">X777_03521</name>
</gene>
<dbReference type="PANTHER" id="PTHR19957:SF3">
    <property type="entry name" value="SYNTAXIN-5"/>
    <property type="match status" value="1"/>
</dbReference>
<sequence length="383" mass="42808">MPARRRFGVVGSPETTDRLGFASRASGIGPPLHHCQDEDDARRGLLSERTDAGIIGDDLATDGLRSTVTVTMTARDRTTEFTNAIRSMQSRNAARASSASQQNPRRARHVQSYSQFMMIAKNIGKNIASTYAKLEKLALLAKKKSIFNDRQMEIEELTNIIKTDLKSLNLQIGKLQELGKSQRASLGSSQSNHIASHSSSIVMALQSKLANMSNHFKSVLEVRSENMREEQSRRQQFTQGSVSTMLPPSVVSGKQGSLLLQEEVSSNSVAIDLEPAMNHQLMQQAMQDDTDAYVQSRAETMQNIESTIVELGGIFQQLAHMVKEQEEMVERIDSNIEDTELNVEAAHTEILKYFQSVTSNRWLMIKIFAVLIFFFIFFVVFLA</sequence>
<comment type="subcellular location">
    <subcellularLocation>
        <location evidence="1">Membrane</location>
        <topology evidence="1">Single-pass type IV membrane protein</topology>
    </subcellularLocation>
</comment>
<feature type="domain" description="T-SNARE coiled-coil homology" evidence="10">
    <location>
        <begin position="291"/>
        <end position="353"/>
    </location>
</feature>
<dbReference type="InterPro" id="IPR045242">
    <property type="entry name" value="Syntaxin"/>
</dbReference>
<feature type="coiled-coil region" evidence="8">
    <location>
        <begin position="322"/>
        <end position="349"/>
    </location>
</feature>
<evidence type="ECO:0000313" key="11">
    <source>
        <dbReference type="EMBL" id="EZA56189.1"/>
    </source>
</evidence>
<protein>
    <submittedName>
        <fullName evidence="11">Syntaxin-5</fullName>
    </submittedName>
</protein>
<dbReference type="GO" id="GO:0006886">
    <property type="term" value="P:intracellular protein transport"/>
    <property type="evidence" value="ECO:0007669"/>
    <property type="project" value="InterPro"/>
</dbReference>
<dbReference type="CDD" id="cd15844">
    <property type="entry name" value="SNARE_syntaxin5"/>
    <property type="match status" value="1"/>
</dbReference>
<evidence type="ECO:0000256" key="9">
    <source>
        <dbReference type="SAM" id="Phobius"/>
    </source>
</evidence>
<accession>A0A026WM58</accession>
<dbReference type="PROSITE" id="PS00914">
    <property type="entry name" value="SYNTAXIN"/>
    <property type="match status" value="1"/>
</dbReference>
<keyword evidence="13" id="KW-1185">Reference proteome</keyword>
<dbReference type="SUPFAM" id="SSF47661">
    <property type="entry name" value="t-snare proteins"/>
    <property type="match status" value="1"/>
</dbReference>
<keyword evidence="6 8" id="KW-0175">Coiled coil</keyword>
<evidence type="ECO:0000313" key="12">
    <source>
        <dbReference type="EMBL" id="RLU27429.1"/>
    </source>
</evidence>
<reference evidence="11 13" key="1">
    <citation type="journal article" date="2014" name="Curr. Biol.">
        <title>The genome of the clonal raider ant Cerapachys biroi.</title>
        <authorList>
            <person name="Oxley P.R."/>
            <person name="Ji L."/>
            <person name="Fetter-Pruneda I."/>
            <person name="McKenzie S.K."/>
            <person name="Li C."/>
            <person name="Hu H."/>
            <person name="Zhang G."/>
            <person name="Kronauer D.J."/>
        </authorList>
    </citation>
    <scope>NUCLEOTIDE SEQUENCE [LARGE SCALE GENOMIC DNA]</scope>
</reference>
<comment type="similarity">
    <text evidence="2">Belongs to the syntaxin family.</text>
</comment>
<dbReference type="EMBL" id="KK107168">
    <property type="protein sequence ID" value="EZA56189.1"/>
    <property type="molecule type" value="Genomic_DNA"/>
</dbReference>
<dbReference type="Proteomes" id="UP000053097">
    <property type="component" value="Unassembled WGS sequence"/>
</dbReference>
<keyword evidence="5 9" id="KW-1133">Transmembrane helix</keyword>
<evidence type="ECO:0000256" key="2">
    <source>
        <dbReference type="ARBA" id="ARBA00009063"/>
    </source>
</evidence>
<keyword evidence="7 9" id="KW-0472">Membrane</keyword>
<dbReference type="Proteomes" id="UP000279307">
    <property type="component" value="Chromosome 1"/>
</dbReference>
<feature type="transmembrane region" description="Helical" evidence="9">
    <location>
        <begin position="362"/>
        <end position="382"/>
    </location>
</feature>
<dbReference type="PROSITE" id="PS50192">
    <property type="entry name" value="T_SNARE"/>
    <property type="match status" value="1"/>
</dbReference>
<evidence type="ECO:0000256" key="4">
    <source>
        <dbReference type="ARBA" id="ARBA00022692"/>
    </source>
</evidence>
<evidence type="ECO:0000259" key="10">
    <source>
        <dbReference type="PROSITE" id="PS50192"/>
    </source>
</evidence>
<name>A0A026WM58_OOCBI</name>
<dbReference type="InterPro" id="IPR000727">
    <property type="entry name" value="T_SNARE_dom"/>
</dbReference>
<dbReference type="InterPro" id="IPR010989">
    <property type="entry name" value="SNARE"/>
</dbReference>
<evidence type="ECO:0000256" key="8">
    <source>
        <dbReference type="SAM" id="Coils"/>
    </source>
</evidence>
<organism evidence="11 13">
    <name type="scientific">Ooceraea biroi</name>
    <name type="common">Clonal raider ant</name>
    <name type="synonym">Cerapachys biroi</name>
    <dbReference type="NCBI Taxonomy" id="2015173"/>
    <lineage>
        <taxon>Eukaryota</taxon>
        <taxon>Metazoa</taxon>
        <taxon>Ecdysozoa</taxon>
        <taxon>Arthropoda</taxon>
        <taxon>Hexapoda</taxon>
        <taxon>Insecta</taxon>
        <taxon>Pterygota</taxon>
        <taxon>Neoptera</taxon>
        <taxon>Endopterygota</taxon>
        <taxon>Hymenoptera</taxon>
        <taxon>Apocrita</taxon>
        <taxon>Aculeata</taxon>
        <taxon>Formicoidea</taxon>
        <taxon>Formicidae</taxon>
        <taxon>Dorylinae</taxon>
        <taxon>Ooceraea</taxon>
    </lineage>
</organism>
<dbReference type="GO" id="GO:0006888">
    <property type="term" value="P:endoplasmic reticulum to Golgi vesicle-mediated transport"/>
    <property type="evidence" value="ECO:0007669"/>
    <property type="project" value="TreeGrafter"/>
</dbReference>
<keyword evidence="4 9" id="KW-0812">Transmembrane</keyword>
<evidence type="ECO:0000256" key="1">
    <source>
        <dbReference type="ARBA" id="ARBA00004211"/>
    </source>
</evidence>
<dbReference type="STRING" id="2015173.A0A026WM58"/>
<reference evidence="12" key="2">
    <citation type="journal article" date="2018" name="Genome Res.">
        <title>The genomic architecture and molecular evolution of ant odorant receptors.</title>
        <authorList>
            <person name="McKenzie S.K."/>
            <person name="Kronauer D.J.C."/>
        </authorList>
    </citation>
    <scope>NUCLEOTIDE SEQUENCE [LARGE SCALE GENOMIC DNA]</scope>
    <source>
        <strain evidence="12">Clonal line C1</strain>
    </source>
</reference>
<dbReference type="Gene3D" id="1.20.58.70">
    <property type="match status" value="1"/>
</dbReference>
<evidence type="ECO:0000256" key="6">
    <source>
        <dbReference type="ARBA" id="ARBA00023054"/>
    </source>
</evidence>
<dbReference type="AlphaFoldDB" id="A0A026WM58"/>
<dbReference type="OrthoDB" id="421009at2759"/>
<dbReference type="EMBL" id="QOIP01000001">
    <property type="protein sequence ID" value="RLU27429.1"/>
    <property type="molecule type" value="Genomic_DNA"/>
</dbReference>
<keyword evidence="3" id="KW-0813">Transport</keyword>
<dbReference type="Pfam" id="PF05739">
    <property type="entry name" value="SNARE"/>
    <property type="match status" value="1"/>
</dbReference>
<proteinExistence type="inferred from homology"/>
<dbReference type="OMA" id="EHNHNVV"/>
<dbReference type="GO" id="GO:0000139">
    <property type="term" value="C:Golgi membrane"/>
    <property type="evidence" value="ECO:0007669"/>
    <property type="project" value="TreeGrafter"/>
</dbReference>
<dbReference type="GO" id="GO:0048278">
    <property type="term" value="P:vesicle docking"/>
    <property type="evidence" value="ECO:0007669"/>
    <property type="project" value="TreeGrafter"/>
</dbReference>
<dbReference type="GO" id="GO:0006906">
    <property type="term" value="P:vesicle fusion"/>
    <property type="evidence" value="ECO:0007669"/>
    <property type="project" value="TreeGrafter"/>
</dbReference>
<dbReference type="SMART" id="SM00397">
    <property type="entry name" value="t_SNARE"/>
    <property type="match status" value="1"/>
</dbReference>
<dbReference type="InterPro" id="IPR006012">
    <property type="entry name" value="Syntaxin/epimorphin_CS"/>
</dbReference>
<evidence type="ECO:0000256" key="7">
    <source>
        <dbReference type="ARBA" id="ARBA00023136"/>
    </source>
</evidence>
<evidence type="ECO:0000313" key="13">
    <source>
        <dbReference type="Proteomes" id="UP000053097"/>
    </source>
</evidence>
<evidence type="ECO:0000256" key="3">
    <source>
        <dbReference type="ARBA" id="ARBA00022448"/>
    </source>
</evidence>